<evidence type="ECO:0000313" key="5">
    <source>
        <dbReference type="Proteomes" id="UP000472263"/>
    </source>
</evidence>
<keyword evidence="1" id="KW-0862">Zinc</keyword>
<keyword evidence="1" id="KW-0479">Metal-binding</keyword>
<evidence type="ECO:0000256" key="1">
    <source>
        <dbReference type="PROSITE-ProRule" id="PRU00047"/>
    </source>
</evidence>
<name>A0A667YFX9_9TELE</name>
<feature type="compositionally biased region" description="Polar residues" evidence="2">
    <location>
        <begin position="1"/>
        <end position="12"/>
    </location>
</feature>
<reference evidence="4" key="2">
    <citation type="submission" date="2025-05" db="UniProtKB">
        <authorList>
            <consortium name="Ensembl"/>
        </authorList>
    </citation>
    <scope>IDENTIFICATION</scope>
</reference>
<evidence type="ECO:0000256" key="2">
    <source>
        <dbReference type="SAM" id="MobiDB-lite"/>
    </source>
</evidence>
<accession>A0A667YFX9</accession>
<dbReference type="Proteomes" id="UP000472263">
    <property type="component" value="Chromosome 14"/>
</dbReference>
<dbReference type="AlphaFoldDB" id="A0A667YFX9"/>
<keyword evidence="1" id="KW-0863">Zinc-finger</keyword>
<feature type="domain" description="CCHC-type" evidence="3">
    <location>
        <begin position="360"/>
        <end position="375"/>
    </location>
</feature>
<dbReference type="Ensembl" id="ENSMMDT00005025884.1">
    <property type="protein sequence ID" value="ENSMMDP00005025348.1"/>
    <property type="gene ID" value="ENSMMDG00005012137.1"/>
</dbReference>
<feature type="region of interest" description="Disordered" evidence="2">
    <location>
        <begin position="308"/>
        <end position="350"/>
    </location>
</feature>
<keyword evidence="5" id="KW-1185">Reference proteome</keyword>
<dbReference type="InterPro" id="IPR048270">
    <property type="entry name" value="PNMA_C"/>
</dbReference>
<dbReference type="GO" id="GO:0003676">
    <property type="term" value="F:nucleic acid binding"/>
    <property type="evidence" value="ECO:0007669"/>
    <property type="project" value="InterPro"/>
</dbReference>
<dbReference type="PANTHER" id="PTHR23095">
    <property type="entry name" value="PARANEOPLASTIC ANTIGEN"/>
    <property type="match status" value="1"/>
</dbReference>
<feature type="compositionally biased region" description="Polar residues" evidence="2">
    <location>
        <begin position="393"/>
        <end position="409"/>
    </location>
</feature>
<protein>
    <recommendedName>
        <fullName evidence="3">CCHC-type domain-containing protein</fullName>
    </recommendedName>
</protein>
<feature type="compositionally biased region" description="Polar residues" evidence="2">
    <location>
        <begin position="331"/>
        <end position="345"/>
    </location>
</feature>
<dbReference type="Ensembl" id="ENSMMDT00005014259.1">
    <property type="protein sequence ID" value="ENSMMDP00005013865.1"/>
    <property type="gene ID" value="ENSMMDG00005007180.1"/>
</dbReference>
<proteinExistence type="predicted"/>
<dbReference type="GeneTree" id="ENSGT01030000235119"/>
<dbReference type="InterPro" id="IPR026523">
    <property type="entry name" value="PNMA"/>
</dbReference>
<feature type="region of interest" description="Disordered" evidence="2">
    <location>
        <begin position="389"/>
        <end position="409"/>
    </location>
</feature>
<sequence>MDINKSHATSTPAPRLKTHLPSDPLSKATNDTAHVSGQVQPQKGDSSLTIPVPADVQRVVVEHIVKHDSHPYAPTLKEQRPFSGNFPKPPSEVDYSVWRLRAKQVLNDSALSEGQQRRALLDSLHTPALNVALGIGPQAPPHAYLQELDNAYGNVTGGEELYIQFLETHQNNGERASDYLRRLQALLQEIIEKDGVVKQDAESQLLKQFLRGCWDDSLITALHLKELLSNPFRSTPTFSELLLKIRTHEKESQLKEVRRKRHMGVTPTKVHTKTLVTMGESEVTSSNVSKVPDAVIREQLEERIRQLEAELRKNTSPQTTQRPRYVKDGQRPSNSPKTSNITSPSPLLPTEQRTKIRKFCYNCGEDSHMLQQCTNPPNAVLVQRKLCERHNSRQGQQQVAPQSNLPLNM</sequence>
<evidence type="ECO:0000259" key="3">
    <source>
        <dbReference type="PROSITE" id="PS50158"/>
    </source>
</evidence>
<dbReference type="PROSITE" id="PS50158">
    <property type="entry name" value="ZF_CCHC"/>
    <property type="match status" value="1"/>
</dbReference>
<dbReference type="PANTHER" id="PTHR23095:SF53">
    <property type="entry name" value="ZINC FINGER CCHC DOMAIN-CONTAINING PROTEIN 12-LIKE"/>
    <property type="match status" value="1"/>
</dbReference>
<dbReference type="Pfam" id="PF14893">
    <property type="entry name" value="PNMA"/>
    <property type="match status" value="1"/>
</dbReference>
<evidence type="ECO:0000313" key="4">
    <source>
        <dbReference type="Ensembl" id="ENSMMDP00005025348.1"/>
    </source>
</evidence>
<feature type="region of interest" description="Disordered" evidence="2">
    <location>
        <begin position="1"/>
        <end position="30"/>
    </location>
</feature>
<dbReference type="InterPro" id="IPR001878">
    <property type="entry name" value="Znf_CCHC"/>
</dbReference>
<dbReference type="GO" id="GO:0008270">
    <property type="term" value="F:zinc ion binding"/>
    <property type="evidence" value="ECO:0007669"/>
    <property type="project" value="UniProtKB-KW"/>
</dbReference>
<dbReference type="Proteomes" id="UP000472263">
    <property type="component" value="Chromosome 11"/>
</dbReference>
<organism evidence="4 5">
    <name type="scientific">Myripristis murdjan</name>
    <name type="common">pinecone soldierfish</name>
    <dbReference type="NCBI Taxonomy" id="586833"/>
    <lineage>
        <taxon>Eukaryota</taxon>
        <taxon>Metazoa</taxon>
        <taxon>Chordata</taxon>
        <taxon>Craniata</taxon>
        <taxon>Vertebrata</taxon>
        <taxon>Euteleostomi</taxon>
        <taxon>Actinopterygii</taxon>
        <taxon>Neopterygii</taxon>
        <taxon>Teleostei</taxon>
        <taxon>Neoteleostei</taxon>
        <taxon>Acanthomorphata</taxon>
        <taxon>Holocentriformes</taxon>
        <taxon>Holocentridae</taxon>
        <taxon>Myripristis</taxon>
    </lineage>
</organism>
<reference evidence="4" key="1">
    <citation type="submission" date="2019-06" db="EMBL/GenBank/DDBJ databases">
        <authorList>
            <consortium name="Wellcome Sanger Institute Data Sharing"/>
        </authorList>
    </citation>
    <scope>NUCLEOTIDE SEQUENCE [LARGE SCALE GENOMIC DNA]</scope>
</reference>